<proteinExistence type="predicted"/>
<reference evidence="2" key="1">
    <citation type="submission" date="2019-04" db="EMBL/GenBank/DDBJ databases">
        <title>Evolution of Biomass-Degrading Anaerobic Consortia Revealed by Metagenomics.</title>
        <authorList>
            <person name="Peng X."/>
        </authorList>
    </citation>
    <scope>NUCLEOTIDE SEQUENCE</scope>
    <source>
        <strain evidence="2">SIG141</strain>
    </source>
</reference>
<evidence type="ECO:0000313" key="2">
    <source>
        <dbReference type="EMBL" id="MBE6265324.1"/>
    </source>
</evidence>
<keyword evidence="1" id="KW-0812">Transmembrane</keyword>
<feature type="transmembrane region" description="Helical" evidence="1">
    <location>
        <begin position="156"/>
        <end position="176"/>
    </location>
</feature>
<evidence type="ECO:0000313" key="3">
    <source>
        <dbReference type="Proteomes" id="UP000763088"/>
    </source>
</evidence>
<comment type="caution">
    <text evidence="2">The sequence shown here is derived from an EMBL/GenBank/DDBJ whole genome shotgun (WGS) entry which is preliminary data.</text>
</comment>
<keyword evidence="1" id="KW-1133">Transmembrane helix</keyword>
<evidence type="ECO:0000256" key="1">
    <source>
        <dbReference type="SAM" id="Phobius"/>
    </source>
</evidence>
<name>A0A928GGI9_XYLRU</name>
<feature type="transmembrane region" description="Helical" evidence="1">
    <location>
        <begin position="209"/>
        <end position="228"/>
    </location>
</feature>
<organism evidence="2 3">
    <name type="scientific">Xylanibacter ruminicola</name>
    <name type="common">Prevotella ruminicola</name>
    <dbReference type="NCBI Taxonomy" id="839"/>
    <lineage>
        <taxon>Bacteria</taxon>
        <taxon>Pseudomonadati</taxon>
        <taxon>Bacteroidota</taxon>
        <taxon>Bacteroidia</taxon>
        <taxon>Bacteroidales</taxon>
        <taxon>Prevotellaceae</taxon>
        <taxon>Xylanibacter</taxon>
    </lineage>
</organism>
<accession>A0A928GGI9</accession>
<dbReference type="EMBL" id="SUYD01000002">
    <property type="protein sequence ID" value="MBE6265324.1"/>
    <property type="molecule type" value="Genomic_DNA"/>
</dbReference>
<feature type="transmembrane region" description="Helical" evidence="1">
    <location>
        <begin position="39"/>
        <end position="57"/>
    </location>
</feature>
<dbReference type="AlphaFoldDB" id="A0A928GGI9"/>
<dbReference type="Proteomes" id="UP000763088">
    <property type="component" value="Unassembled WGS sequence"/>
</dbReference>
<feature type="transmembrane region" description="Helical" evidence="1">
    <location>
        <begin position="291"/>
        <end position="310"/>
    </location>
</feature>
<feature type="transmembrane region" description="Helical" evidence="1">
    <location>
        <begin position="16"/>
        <end position="33"/>
    </location>
</feature>
<feature type="transmembrane region" description="Helical" evidence="1">
    <location>
        <begin position="264"/>
        <end position="285"/>
    </location>
</feature>
<sequence>MSKKHTQNIIAESRKTLPITIIYGVGIWLLAGLVNNGWWFQFLCFFASVYAMIHLNNMNLMIRIYSRSVSAAYILLSCITVWLFPSVNGAVIQLGSVLILLLLFSCYQDQQTKGRTFYIFLIASVISLLEPRYLLFVPIIWLLMATTVYSLCFRTFLASLIGLVTPYWLYAGWLLYNNIQNPEMALSFTSRFTEIQWATDYNALTRPQIIYLALLVVVFLVGTLHFWFTSYMDKIRVRQTYTSLIMLTLYTLILLAVQPQIYDVLIYMLTIAVSPIIAHFVSLTHTRLSNIFFLVLMVVIFTLTGMNLWIS</sequence>
<feature type="transmembrane region" description="Helical" evidence="1">
    <location>
        <begin position="119"/>
        <end position="144"/>
    </location>
</feature>
<feature type="transmembrane region" description="Helical" evidence="1">
    <location>
        <begin position="90"/>
        <end position="107"/>
    </location>
</feature>
<protein>
    <submittedName>
        <fullName evidence="2">Uncharacterized protein</fullName>
    </submittedName>
</protein>
<gene>
    <name evidence="2" type="ORF">E7102_02455</name>
</gene>
<feature type="transmembrane region" description="Helical" evidence="1">
    <location>
        <begin position="240"/>
        <end position="257"/>
    </location>
</feature>
<keyword evidence="1" id="KW-0472">Membrane</keyword>